<evidence type="ECO:0000313" key="5">
    <source>
        <dbReference type="Proteomes" id="UP000594688"/>
    </source>
</evidence>
<dbReference type="InterPro" id="IPR035571">
    <property type="entry name" value="UPF0234-like_C"/>
</dbReference>
<dbReference type="PANTHER" id="PTHR30476:SF0">
    <property type="entry name" value="UPF0234 PROTEIN YAJQ"/>
    <property type="match status" value="1"/>
</dbReference>
<dbReference type="InterPro" id="IPR035570">
    <property type="entry name" value="UPF0234_N"/>
</dbReference>
<evidence type="ECO:0000256" key="2">
    <source>
        <dbReference type="ARBA" id="ARBA00093450"/>
    </source>
</evidence>
<dbReference type="Proteomes" id="UP000594688">
    <property type="component" value="Chromosome"/>
</dbReference>
<dbReference type="Gene3D" id="3.30.70.990">
    <property type="entry name" value="YajQ-like, domain 2"/>
    <property type="match status" value="1"/>
</dbReference>
<evidence type="ECO:0000256" key="3">
    <source>
        <dbReference type="HAMAP-Rule" id="MF_00632"/>
    </source>
</evidence>
<dbReference type="KEGG" id="nli:G3M70_03340"/>
<dbReference type="Pfam" id="PF04461">
    <property type="entry name" value="YajQ"/>
    <property type="match status" value="1"/>
</dbReference>
<dbReference type="Gene3D" id="3.30.70.860">
    <property type="match status" value="1"/>
</dbReference>
<dbReference type="PANTHER" id="PTHR30476">
    <property type="entry name" value="UPF0234 PROTEIN YAJQ"/>
    <property type="match status" value="1"/>
</dbReference>
<dbReference type="SUPFAM" id="SSF89963">
    <property type="entry name" value="YajQ-like"/>
    <property type="match status" value="2"/>
</dbReference>
<sequence>MAKSCSFDVVSPVDFSEIQNAINQAEMEIRQRFDFKGSKSEFQLEEKNHQLTLISDDDHKLKSVVDILNGKLIKRGVSLKALDYGKVEPAAGGTVRQIAKIQDGIPQEKGKEIVKFIKGLKIKVQGQVMDDQVRVTGKNRDDLQAVIAELKAKDFGVAITFGNYR</sequence>
<evidence type="ECO:0000313" key="4">
    <source>
        <dbReference type="EMBL" id="QPJ60972.1"/>
    </source>
</evidence>
<dbReference type="InterPro" id="IPR036183">
    <property type="entry name" value="YajQ-like_sf"/>
</dbReference>
<dbReference type="GO" id="GO:0000166">
    <property type="term" value="F:nucleotide binding"/>
    <property type="evidence" value="ECO:0007669"/>
    <property type="project" value="UniProtKB-UniRule"/>
</dbReference>
<proteinExistence type="inferred from homology"/>
<dbReference type="AlphaFoldDB" id="A0A7T0BUC9"/>
<protein>
    <recommendedName>
        <fullName evidence="3">Nucleotide-binding protein G3M70_03340</fullName>
    </recommendedName>
</protein>
<dbReference type="InterPro" id="IPR007551">
    <property type="entry name" value="YajQ/Smlt4090-like"/>
</dbReference>
<gene>
    <name evidence="4" type="ORF">G3M70_03340</name>
</gene>
<dbReference type="HAMAP" id="MF_00632">
    <property type="entry name" value="UPF0234"/>
    <property type="match status" value="1"/>
</dbReference>
<comment type="function">
    <text evidence="3">Nucleotide-binding protein.</text>
</comment>
<dbReference type="NCBIfam" id="NF003819">
    <property type="entry name" value="PRK05412.1"/>
    <property type="match status" value="1"/>
</dbReference>
<dbReference type="EMBL" id="CP048685">
    <property type="protein sequence ID" value="QPJ60972.1"/>
    <property type="molecule type" value="Genomic_DNA"/>
</dbReference>
<evidence type="ECO:0000256" key="1">
    <source>
        <dbReference type="ARBA" id="ARBA00022741"/>
    </source>
</evidence>
<organism evidence="4 5">
    <name type="scientific">Candidatus Nitronauta litoralis</name>
    <dbReference type="NCBI Taxonomy" id="2705533"/>
    <lineage>
        <taxon>Bacteria</taxon>
        <taxon>Pseudomonadati</taxon>
        <taxon>Nitrospinota/Tectimicrobiota group</taxon>
        <taxon>Nitrospinota</taxon>
        <taxon>Nitrospinia</taxon>
        <taxon>Nitrospinales</taxon>
        <taxon>Nitrospinaceae</taxon>
        <taxon>Candidatus Nitronauta</taxon>
    </lineage>
</organism>
<dbReference type="GO" id="GO:0005829">
    <property type="term" value="C:cytosol"/>
    <property type="evidence" value="ECO:0007669"/>
    <property type="project" value="TreeGrafter"/>
</dbReference>
<reference evidence="4 5" key="1">
    <citation type="submission" date="2020-02" db="EMBL/GenBank/DDBJ databases">
        <title>Genomic and physiological characterization of two novel Nitrospinaceae genera.</title>
        <authorList>
            <person name="Mueller A.J."/>
            <person name="Jung M.-Y."/>
            <person name="Strachan C.R."/>
            <person name="Herbold C.W."/>
            <person name="Kirkegaard R.H."/>
            <person name="Daims H."/>
        </authorList>
    </citation>
    <scope>NUCLEOTIDE SEQUENCE [LARGE SCALE GENOMIC DNA]</scope>
    <source>
        <strain evidence="4">EB</strain>
    </source>
</reference>
<dbReference type="CDD" id="cd11740">
    <property type="entry name" value="YajQ_like"/>
    <property type="match status" value="1"/>
</dbReference>
<accession>A0A7T0BUC9</accession>
<name>A0A7T0BUC9_9BACT</name>
<keyword evidence="1 3" id="KW-0547">Nucleotide-binding</keyword>
<comment type="similarity">
    <text evidence="2 3">Belongs to the YajQ family.</text>
</comment>